<evidence type="ECO:0000256" key="2">
    <source>
        <dbReference type="ARBA" id="ARBA00023002"/>
    </source>
</evidence>
<dbReference type="Pfam" id="PF02826">
    <property type="entry name" value="2-Hacid_dh_C"/>
    <property type="match status" value="1"/>
</dbReference>
<dbReference type="SUPFAM" id="SSF52283">
    <property type="entry name" value="Formate/glycerate dehydrogenase catalytic domain-like"/>
    <property type="match status" value="1"/>
</dbReference>
<dbReference type="GO" id="GO:0030267">
    <property type="term" value="F:glyoxylate reductase (NADPH) activity"/>
    <property type="evidence" value="ECO:0007669"/>
    <property type="project" value="TreeGrafter"/>
</dbReference>
<evidence type="ECO:0000313" key="8">
    <source>
        <dbReference type="Proteomes" id="UP000179221"/>
    </source>
</evidence>
<dbReference type="InterPro" id="IPR029753">
    <property type="entry name" value="D-isomer_DH_CS"/>
</dbReference>
<evidence type="ECO:0000259" key="5">
    <source>
        <dbReference type="Pfam" id="PF00389"/>
    </source>
</evidence>
<organism evidence="7 8">
    <name type="scientific">Candidatus Woesebacteria bacterium RIFCSPHIGHO2_01_FULL_40_22</name>
    <dbReference type="NCBI Taxonomy" id="1802499"/>
    <lineage>
        <taxon>Bacteria</taxon>
        <taxon>Candidatus Woeseibacteriota</taxon>
    </lineage>
</organism>
<dbReference type="InterPro" id="IPR006139">
    <property type="entry name" value="D-isomer_2_OHA_DH_cat_dom"/>
</dbReference>
<proteinExistence type="inferred from homology"/>
<dbReference type="InterPro" id="IPR036291">
    <property type="entry name" value="NAD(P)-bd_dom_sf"/>
</dbReference>
<dbReference type="PANTHER" id="PTHR10996">
    <property type="entry name" value="2-HYDROXYACID DEHYDROGENASE-RELATED"/>
    <property type="match status" value="1"/>
</dbReference>
<gene>
    <name evidence="7" type="ORF">A2628_04550</name>
</gene>
<dbReference type="Gene3D" id="3.40.50.720">
    <property type="entry name" value="NAD(P)-binding Rossmann-like Domain"/>
    <property type="match status" value="2"/>
</dbReference>
<evidence type="ECO:0008006" key="9">
    <source>
        <dbReference type="Google" id="ProtNLM"/>
    </source>
</evidence>
<feature type="domain" description="D-isomer specific 2-hydroxyacid dehydrogenase catalytic" evidence="5">
    <location>
        <begin position="6"/>
        <end position="320"/>
    </location>
</feature>
<dbReference type="InterPro" id="IPR050223">
    <property type="entry name" value="D-isomer_2-hydroxyacid_DH"/>
</dbReference>
<dbReference type="SUPFAM" id="SSF51735">
    <property type="entry name" value="NAD(P)-binding Rossmann-fold domains"/>
    <property type="match status" value="1"/>
</dbReference>
<dbReference type="PROSITE" id="PS00671">
    <property type="entry name" value="D_2_HYDROXYACID_DH_3"/>
    <property type="match status" value="1"/>
</dbReference>
<sequence>MSKIFVTRKFPGTALDRLKESGNGVTISEFDRPITQEELIDKGKGCDALLTLLTDKIDGELVDAIGPQLKVVSNYAVGFDNINVPELSDRGIIAANTPCEEVNEAVAEHTWALLLALTRRIVEADESTRRGSYRGWEPNIFLGKSLKGKTLGVIGLGRIGTMVAKRAKGFEMRVLYNKRTPDTDAEKDIGIEFSDLDRLLRESDFVSLHVPLTDETRGMVNAESLGKLKQGCYLINTARGPIVDEHALVDALRSGHLSGAALDVFEVEPNINPELIGMENVVLTPHIASGTHEAREKMGQLAVDAVLQVLSGQVPENIINKEVWPQARANTEKELVRYKVA</sequence>
<dbReference type="GO" id="GO:0005829">
    <property type="term" value="C:cytosol"/>
    <property type="evidence" value="ECO:0007669"/>
    <property type="project" value="TreeGrafter"/>
</dbReference>
<comment type="caution">
    <text evidence="7">The sequence shown here is derived from an EMBL/GenBank/DDBJ whole genome shotgun (WGS) entry which is preliminary data.</text>
</comment>
<keyword evidence="2 4" id="KW-0560">Oxidoreductase</keyword>
<protein>
    <recommendedName>
        <fullName evidence="9">D-glycerate dehydrogenase</fullName>
    </recommendedName>
</protein>
<keyword evidence="3" id="KW-0520">NAD</keyword>
<accession>A0A1F7YHI1</accession>
<dbReference type="PANTHER" id="PTHR10996:SF283">
    <property type="entry name" value="GLYOXYLATE_HYDROXYPYRUVATE REDUCTASE B"/>
    <property type="match status" value="1"/>
</dbReference>
<evidence type="ECO:0000259" key="6">
    <source>
        <dbReference type="Pfam" id="PF02826"/>
    </source>
</evidence>
<dbReference type="Proteomes" id="UP000179221">
    <property type="component" value="Unassembled WGS sequence"/>
</dbReference>
<name>A0A1F7YHI1_9BACT</name>
<dbReference type="AlphaFoldDB" id="A0A1F7YHI1"/>
<reference evidence="7 8" key="1">
    <citation type="journal article" date="2016" name="Nat. Commun.">
        <title>Thousands of microbial genomes shed light on interconnected biogeochemical processes in an aquifer system.</title>
        <authorList>
            <person name="Anantharaman K."/>
            <person name="Brown C.T."/>
            <person name="Hug L.A."/>
            <person name="Sharon I."/>
            <person name="Castelle C.J."/>
            <person name="Probst A.J."/>
            <person name="Thomas B.C."/>
            <person name="Singh A."/>
            <person name="Wilkins M.J."/>
            <person name="Karaoz U."/>
            <person name="Brodie E.L."/>
            <person name="Williams K.H."/>
            <person name="Hubbard S.S."/>
            <person name="Banfield J.F."/>
        </authorList>
    </citation>
    <scope>NUCLEOTIDE SEQUENCE [LARGE SCALE GENOMIC DNA]</scope>
</reference>
<dbReference type="Pfam" id="PF00389">
    <property type="entry name" value="2-Hacid_dh"/>
    <property type="match status" value="1"/>
</dbReference>
<dbReference type="FunFam" id="3.40.50.720:FF:000203">
    <property type="entry name" value="D-3-phosphoglycerate dehydrogenase (SerA)"/>
    <property type="match status" value="1"/>
</dbReference>
<evidence type="ECO:0000313" key="7">
    <source>
        <dbReference type="EMBL" id="OGM26796.1"/>
    </source>
</evidence>
<dbReference type="PROSITE" id="PS00670">
    <property type="entry name" value="D_2_HYDROXYACID_DH_2"/>
    <property type="match status" value="1"/>
</dbReference>
<comment type="similarity">
    <text evidence="1 4">Belongs to the D-isomer specific 2-hydroxyacid dehydrogenase family.</text>
</comment>
<dbReference type="GO" id="GO:0051287">
    <property type="term" value="F:NAD binding"/>
    <property type="evidence" value="ECO:0007669"/>
    <property type="project" value="InterPro"/>
</dbReference>
<evidence type="ECO:0000256" key="1">
    <source>
        <dbReference type="ARBA" id="ARBA00005854"/>
    </source>
</evidence>
<feature type="domain" description="D-isomer specific 2-hydroxyacid dehydrogenase NAD-binding" evidence="6">
    <location>
        <begin position="112"/>
        <end position="288"/>
    </location>
</feature>
<dbReference type="CDD" id="cd05301">
    <property type="entry name" value="GDH"/>
    <property type="match status" value="1"/>
</dbReference>
<dbReference type="EMBL" id="MGGL01000009">
    <property type="protein sequence ID" value="OGM26796.1"/>
    <property type="molecule type" value="Genomic_DNA"/>
</dbReference>
<dbReference type="GO" id="GO:0016618">
    <property type="term" value="F:hydroxypyruvate reductase [NAD(P)H] activity"/>
    <property type="evidence" value="ECO:0007669"/>
    <property type="project" value="TreeGrafter"/>
</dbReference>
<dbReference type="InterPro" id="IPR006140">
    <property type="entry name" value="D-isomer_DH_NAD-bd"/>
</dbReference>
<evidence type="ECO:0000256" key="4">
    <source>
        <dbReference type="RuleBase" id="RU003719"/>
    </source>
</evidence>
<evidence type="ECO:0000256" key="3">
    <source>
        <dbReference type="ARBA" id="ARBA00023027"/>
    </source>
</evidence>